<dbReference type="PANTHER" id="PTHR36565:SF5">
    <property type="entry name" value="TOXIN MJ0605-RELATED"/>
    <property type="match status" value="1"/>
</dbReference>
<name>A0A284VS05_9EURY</name>
<organism evidence="3 4">
    <name type="scientific">Candidatus Methanoperedens nitratireducens</name>
    <dbReference type="NCBI Taxonomy" id="1392998"/>
    <lineage>
        <taxon>Archaea</taxon>
        <taxon>Methanobacteriati</taxon>
        <taxon>Methanobacteriota</taxon>
        <taxon>Stenosarchaea group</taxon>
        <taxon>Methanomicrobia</taxon>
        <taxon>Methanosarcinales</taxon>
        <taxon>ANME-2 cluster</taxon>
        <taxon>Candidatus Methanoperedentaceae</taxon>
        <taxon>Candidatus Methanoperedens</taxon>
    </lineage>
</organism>
<evidence type="ECO:0000313" key="3">
    <source>
        <dbReference type="EMBL" id="SNQ61989.1"/>
    </source>
</evidence>
<dbReference type="EMBL" id="FZMP01000203">
    <property type="protein sequence ID" value="SNQ61989.1"/>
    <property type="molecule type" value="Genomic_DNA"/>
</dbReference>
<comment type="similarity">
    <text evidence="1">Belongs to the UPF0332 family.</text>
</comment>
<dbReference type="Proteomes" id="UP000218615">
    <property type="component" value="Unassembled WGS sequence"/>
</dbReference>
<dbReference type="RefSeq" id="WP_218838034.1">
    <property type="nucleotide sequence ID" value="NZ_FZMP01000203.1"/>
</dbReference>
<sequence>MNNIEDCFRKGLLRKVEPSLTKSKESIAEAREWLSEARKNVLAEAYKSAISSLYLAIFHSARAVLFRDGVREKSHYCVGVYLGKYVEQGVLEEDWVLIFDRMRSVRHADQYSFQAHPSKEEVESGIDIAGKFVNRMEKLLEGVA</sequence>
<protein>
    <recommendedName>
        <fullName evidence="2">HEPN domain-containing protein</fullName>
    </recommendedName>
</protein>
<gene>
    <name evidence="3" type="ORF">MNV_560035</name>
</gene>
<dbReference type="InterPro" id="IPR007842">
    <property type="entry name" value="HEPN_dom"/>
</dbReference>
<dbReference type="PANTHER" id="PTHR36565">
    <property type="entry name" value="UPF0332 PROTEIN TM_1000"/>
    <property type="match status" value="1"/>
</dbReference>
<accession>A0A284VS05</accession>
<keyword evidence="4" id="KW-1185">Reference proteome</keyword>
<evidence type="ECO:0000313" key="4">
    <source>
        <dbReference type="Proteomes" id="UP000218615"/>
    </source>
</evidence>
<dbReference type="Gene3D" id="1.20.120.330">
    <property type="entry name" value="Nucleotidyltransferases domain 2"/>
    <property type="match status" value="1"/>
</dbReference>
<dbReference type="InterPro" id="IPR052226">
    <property type="entry name" value="UPF0332_toxin"/>
</dbReference>
<evidence type="ECO:0000256" key="1">
    <source>
        <dbReference type="ARBA" id="ARBA00038248"/>
    </source>
</evidence>
<dbReference type="Pfam" id="PF05168">
    <property type="entry name" value="HEPN"/>
    <property type="match status" value="1"/>
</dbReference>
<feature type="domain" description="HEPN" evidence="2">
    <location>
        <begin position="24"/>
        <end position="138"/>
    </location>
</feature>
<dbReference type="OrthoDB" id="101012at2157"/>
<reference evidence="4" key="1">
    <citation type="submission" date="2017-06" db="EMBL/GenBank/DDBJ databases">
        <authorList>
            <person name="Cremers G."/>
        </authorList>
    </citation>
    <scope>NUCLEOTIDE SEQUENCE [LARGE SCALE GENOMIC DNA]</scope>
</reference>
<evidence type="ECO:0000259" key="2">
    <source>
        <dbReference type="Pfam" id="PF05168"/>
    </source>
</evidence>
<dbReference type="AlphaFoldDB" id="A0A284VS05"/>
<proteinExistence type="inferred from homology"/>